<dbReference type="Gene3D" id="2.60.300.12">
    <property type="entry name" value="HesB-like domain"/>
    <property type="match status" value="2"/>
</dbReference>
<feature type="region of interest" description="Disordered" evidence="2">
    <location>
        <begin position="63"/>
        <end position="92"/>
    </location>
</feature>
<proteinExistence type="inferred from homology"/>
<dbReference type="PANTHER" id="PTHR43011">
    <property type="entry name" value="IRON-SULFUR CLUSTER ASSEMBLY 2 HOMOLOG, MITOCHONDRIAL"/>
    <property type="match status" value="1"/>
</dbReference>
<evidence type="ECO:0000256" key="2">
    <source>
        <dbReference type="SAM" id="MobiDB-lite"/>
    </source>
</evidence>
<dbReference type="GO" id="GO:0051539">
    <property type="term" value="F:4 iron, 4 sulfur cluster binding"/>
    <property type="evidence" value="ECO:0007669"/>
    <property type="project" value="TreeGrafter"/>
</dbReference>
<gene>
    <name evidence="3" type="ORF">G7Y89_g9366</name>
</gene>
<dbReference type="SUPFAM" id="SSF89360">
    <property type="entry name" value="HesB-like domain"/>
    <property type="match status" value="1"/>
</dbReference>
<comment type="similarity">
    <text evidence="1">Belongs to the HesB/IscA family.</text>
</comment>
<name>A0A8H4RII0_9HELO</name>
<evidence type="ECO:0000256" key="1">
    <source>
        <dbReference type="ARBA" id="ARBA00006718"/>
    </source>
</evidence>
<dbReference type="Proteomes" id="UP000566819">
    <property type="component" value="Unassembled WGS sequence"/>
</dbReference>
<feature type="compositionally biased region" description="Polar residues" evidence="2">
    <location>
        <begin position="147"/>
        <end position="177"/>
    </location>
</feature>
<dbReference type="InterPro" id="IPR035903">
    <property type="entry name" value="HesB-like_dom_sf"/>
</dbReference>
<accession>A0A8H4RII0</accession>
<feature type="compositionally biased region" description="Basic and acidic residues" evidence="2">
    <location>
        <begin position="63"/>
        <end position="90"/>
    </location>
</feature>
<protein>
    <recommendedName>
        <fullName evidence="5">FeS cluster biogenesis domain-containing protein</fullName>
    </recommendedName>
</protein>
<evidence type="ECO:0000313" key="4">
    <source>
        <dbReference type="Proteomes" id="UP000566819"/>
    </source>
</evidence>
<dbReference type="GO" id="GO:0005739">
    <property type="term" value="C:mitochondrion"/>
    <property type="evidence" value="ECO:0007669"/>
    <property type="project" value="TreeGrafter"/>
</dbReference>
<reference evidence="3 4" key="1">
    <citation type="submission" date="2020-03" db="EMBL/GenBank/DDBJ databases">
        <title>Draft Genome Sequence of Cudoniella acicularis.</title>
        <authorList>
            <person name="Buettner E."/>
            <person name="Kellner H."/>
        </authorList>
    </citation>
    <scope>NUCLEOTIDE SEQUENCE [LARGE SCALE GENOMIC DNA]</scope>
    <source>
        <strain evidence="3 4">DSM 108380</strain>
    </source>
</reference>
<dbReference type="AlphaFoldDB" id="A0A8H4RII0"/>
<sequence>MATRPLARSCSQLSASSPARAFLQLAPRRHLNSAPPPVLDFLLPRSTGYCSSLANRNISARPRREEKRAFTSSVARRETSTILNPKKDDNGYDMQIDITPRASNRLREIMYQDNNPNLALRILVESGGCHGFQYLMSLTTLPPLGHTPNSTQVQKESPPALNTSSSDPNVIPSTSQSAEAEKEKKESLTEDDTVFMAVDGTGAKVVMDEESLKLLKGSKVDYTMELIGTDCLKITLHR</sequence>
<dbReference type="GO" id="GO:0051537">
    <property type="term" value="F:2 iron, 2 sulfur cluster binding"/>
    <property type="evidence" value="ECO:0007669"/>
    <property type="project" value="TreeGrafter"/>
</dbReference>
<dbReference type="GO" id="GO:0005506">
    <property type="term" value="F:iron ion binding"/>
    <property type="evidence" value="ECO:0007669"/>
    <property type="project" value="TreeGrafter"/>
</dbReference>
<evidence type="ECO:0000313" key="3">
    <source>
        <dbReference type="EMBL" id="KAF4628792.1"/>
    </source>
</evidence>
<dbReference type="EMBL" id="JAAMPI010000762">
    <property type="protein sequence ID" value="KAF4628792.1"/>
    <property type="molecule type" value="Genomic_DNA"/>
</dbReference>
<evidence type="ECO:0008006" key="5">
    <source>
        <dbReference type="Google" id="ProtNLM"/>
    </source>
</evidence>
<comment type="caution">
    <text evidence="3">The sequence shown here is derived from an EMBL/GenBank/DDBJ whole genome shotgun (WGS) entry which is preliminary data.</text>
</comment>
<feature type="compositionally biased region" description="Basic and acidic residues" evidence="2">
    <location>
        <begin position="179"/>
        <end position="188"/>
    </location>
</feature>
<organism evidence="3 4">
    <name type="scientific">Cudoniella acicularis</name>
    <dbReference type="NCBI Taxonomy" id="354080"/>
    <lineage>
        <taxon>Eukaryota</taxon>
        <taxon>Fungi</taxon>
        <taxon>Dikarya</taxon>
        <taxon>Ascomycota</taxon>
        <taxon>Pezizomycotina</taxon>
        <taxon>Leotiomycetes</taxon>
        <taxon>Helotiales</taxon>
        <taxon>Tricladiaceae</taxon>
        <taxon>Cudoniella</taxon>
    </lineage>
</organism>
<dbReference type="PANTHER" id="PTHR43011:SF1">
    <property type="entry name" value="IRON-SULFUR CLUSTER ASSEMBLY 2 HOMOLOG, MITOCHONDRIAL"/>
    <property type="match status" value="1"/>
</dbReference>
<dbReference type="GO" id="GO:0016226">
    <property type="term" value="P:iron-sulfur cluster assembly"/>
    <property type="evidence" value="ECO:0007669"/>
    <property type="project" value="TreeGrafter"/>
</dbReference>
<feature type="region of interest" description="Disordered" evidence="2">
    <location>
        <begin position="145"/>
        <end position="191"/>
    </location>
</feature>
<keyword evidence="4" id="KW-1185">Reference proteome</keyword>
<dbReference type="OrthoDB" id="1938621at2759"/>